<comment type="caution">
    <text evidence="2">The sequence shown here is derived from an EMBL/GenBank/DDBJ whole genome shotgun (WGS) entry which is preliminary data.</text>
</comment>
<reference evidence="2 3" key="1">
    <citation type="submission" date="2024-05" db="EMBL/GenBank/DDBJ databases">
        <authorList>
            <person name="Wallberg A."/>
        </authorList>
    </citation>
    <scope>NUCLEOTIDE SEQUENCE [LARGE SCALE GENOMIC DNA]</scope>
</reference>
<keyword evidence="3" id="KW-1185">Reference proteome</keyword>
<feature type="compositionally biased region" description="Polar residues" evidence="1">
    <location>
        <begin position="14"/>
        <end position="23"/>
    </location>
</feature>
<feature type="region of interest" description="Disordered" evidence="1">
    <location>
        <begin position="344"/>
        <end position="371"/>
    </location>
</feature>
<proteinExistence type="predicted"/>
<sequence length="437" mass="50606">MMKGLRGGIDKWGESNSTSTHLNSIKDHVDPEDDVQDSDLDVDLAHFEHNFAIENNENFENSNLYNDSPQITHNPLAFLFNKSSEINTSKQKPEHEVPSSNWSFKPQQSNSRLEQNTPTDLLSSLNTKSQQLNARLQQNTSTDFLSSLHNTVPLEQSSNIKINPLIGLSSLAQNETQNSQSKPSSNWLLNPKHKLSQRESSISGHDLPENIYIQNPLGEDYSSYDNDHLNYYEENVIYNENFTAENQDDYEQMYHDNEYSNNYGDHENCFEYEYQSERMLGDNQYFNHDKGTYFFKREDGAFNHYFNEISNDKLRSPSIAEYKDLSFNYNNYNHYESVKIYRKTRRQRNQESTLSQQRSSLTNGNISDSSYEVKHKTIPPHSFHSNCDEIYSLPDTTSSKHFKLSIDTIPPSDSLPPLPEPDYDLSDATFYIPPPDY</sequence>
<gene>
    <name evidence="2" type="ORF">MNOR_LOCUS28628</name>
</gene>
<evidence type="ECO:0000313" key="2">
    <source>
        <dbReference type="EMBL" id="CAL4140529.1"/>
    </source>
</evidence>
<feature type="compositionally biased region" description="Polar residues" evidence="1">
    <location>
        <begin position="350"/>
        <end position="370"/>
    </location>
</feature>
<dbReference type="AlphaFoldDB" id="A0AAV2RU82"/>
<evidence type="ECO:0000256" key="1">
    <source>
        <dbReference type="SAM" id="MobiDB-lite"/>
    </source>
</evidence>
<dbReference type="Proteomes" id="UP001497623">
    <property type="component" value="Unassembled WGS sequence"/>
</dbReference>
<feature type="compositionally biased region" description="Polar residues" evidence="1">
    <location>
        <begin position="98"/>
        <end position="116"/>
    </location>
</feature>
<name>A0AAV2RU82_MEGNR</name>
<dbReference type="EMBL" id="CAXKWB010031933">
    <property type="protein sequence ID" value="CAL4140529.1"/>
    <property type="molecule type" value="Genomic_DNA"/>
</dbReference>
<feature type="region of interest" description="Disordered" evidence="1">
    <location>
        <begin position="88"/>
        <end position="116"/>
    </location>
</feature>
<organism evidence="2 3">
    <name type="scientific">Meganyctiphanes norvegica</name>
    <name type="common">Northern krill</name>
    <name type="synonym">Thysanopoda norvegica</name>
    <dbReference type="NCBI Taxonomy" id="48144"/>
    <lineage>
        <taxon>Eukaryota</taxon>
        <taxon>Metazoa</taxon>
        <taxon>Ecdysozoa</taxon>
        <taxon>Arthropoda</taxon>
        <taxon>Crustacea</taxon>
        <taxon>Multicrustacea</taxon>
        <taxon>Malacostraca</taxon>
        <taxon>Eumalacostraca</taxon>
        <taxon>Eucarida</taxon>
        <taxon>Euphausiacea</taxon>
        <taxon>Euphausiidae</taxon>
        <taxon>Meganyctiphanes</taxon>
    </lineage>
</organism>
<protein>
    <submittedName>
        <fullName evidence="2">Uncharacterized protein</fullName>
    </submittedName>
</protein>
<feature type="region of interest" description="Disordered" evidence="1">
    <location>
        <begin position="1"/>
        <end position="36"/>
    </location>
</feature>
<evidence type="ECO:0000313" key="3">
    <source>
        <dbReference type="Proteomes" id="UP001497623"/>
    </source>
</evidence>
<accession>A0AAV2RU82</accession>